<keyword evidence="6" id="KW-1133">Transmembrane helix</keyword>
<reference evidence="9" key="1">
    <citation type="journal article" date="2019" name="Int. J. Syst. Evol. Microbiol.">
        <title>The Global Catalogue of Microorganisms (GCM) 10K type strain sequencing project: providing services to taxonomists for standard genome sequencing and annotation.</title>
        <authorList>
            <consortium name="The Broad Institute Genomics Platform"/>
            <consortium name="The Broad Institute Genome Sequencing Center for Infectious Disease"/>
            <person name="Wu L."/>
            <person name="Ma J."/>
        </authorList>
    </citation>
    <scope>NUCLEOTIDE SEQUENCE [LARGE SCALE GENOMIC DNA]</scope>
    <source>
        <strain evidence="9">ZS-35-S2</strain>
    </source>
</reference>
<feature type="transmembrane region" description="Helical" evidence="6">
    <location>
        <begin position="278"/>
        <end position="294"/>
    </location>
</feature>
<organism evidence="8 9">
    <name type="scientific">Aureimonas populi</name>
    <dbReference type="NCBI Taxonomy" id="1701758"/>
    <lineage>
        <taxon>Bacteria</taxon>
        <taxon>Pseudomonadati</taxon>
        <taxon>Pseudomonadota</taxon>
        <taxon>Alphaproteobacteria</taxon>
        <taxon>Hyphomicrobiales</taxon>
        <taxon>Aurantimonadaceae</taxon>
        <taxon>Aureimonas</taxon>
    </lineage>
</organism>
<comment type="caution">
    <text evidence="8">The sequence shown here is derived from an EMBL/GenBank/DDBJ whole genome shotgun (WGS) entry which is preliminary data.</text>
</comment>
<keyword evidence="6" id="KW-0812">Transmembrane</keyword>
<evidence type="ECO:0000256" key="5">
    <source>
        <dbReference type="ARBA" id="ARBA00023136"/>
    </source>
</evidence>
<sequence length="334" mass="35801">MKADPAAPQTTCLIVVPCLNEEAFIGPLLDFLSAEAREVNATIVVVDGGSSDRTRAIVSEKALGNPAIRLCDNPLRIQSAGVNRAVERFGADAAFLIRIDAHAHYPDGYCRTLVAEAERTGASSVVVSMRTVARHGFQAAVAIAQSGRIGTGGSSHRSAPVGRWVDHGHHALIRVDAFKGVGGYDETFSHNEDAELDHRLHKAGGRVWMTAETDMTYYPRATAGGLFRQYFGYGKGRARNMLKHRTPPKLRQALPMLVAPALVLALLSPLSLLFAVPAAAWVAACLLGGLAGFARTRKVEALLAGVAAMIMHLGWSLGFWAQLASPPRPREIRA</sequence>
<dbReference type="InterPro" id="IPR029044">
    <property type="entry name" value="Nucleotide-diphossugar_trans"/>
</dbReference>
<feature type="domain" description="Glycosyltransferase 2-like" evidence="7">
    <location>
        <begin position="14"/>
        <end position="179"/>
    </location>
</feature>
<dbReference type="Gene3D" id="3.90.550.10">
    <property type="entry name" value="Spore Coat Polysaccharide Biosynthesis Protein SpsA, Chain A"/>
    <property type="match status" value="1"/>
</dbReference>
<keyword evidence="3 8" id="KW-0328">Glycosyltransferase</keyword>
<evidence type="ECO:0000313" key="8">
    <source>
        <dbReference type="EMBL" id="MFD2239251.1"/>
    </source>
</evidence>
<evidence type="ECO:0000256" key="4">
    <source>
        <dbReference type="ARBA" id="ARBA00022679"/>
    </source>
</evidence>
<comment type="subcellular location">
    <subcellularLocation>
        <location evidence="1">Cell membrane</location>
    </subcellularLocation>
</comment>
<feature type="transmembrane region" description="Helical" evidence="6">
    <location>
        <begin position="301"/>
        <end position="321"/>
    </location>
</feature>
<dbReference type="Proteomes" id="UP001597371">
    <property type="component" value="Unassembled WGS sequence"/>
</dbReference>
<dbReference type="InterPro" id="IPR001173">
    <property type="entry name" value="Glyco_trans_2-like"/>
</dbReference>
<gene>
    <name evidence="8" type="ORF">ACFSKQ_17515</name>
</gene>
<dbReference type="CDD" id="cd02525">
    <property type="entry name" value="Succinoglycan_BP_ExoA"/>
    <property type="match status" value="1"/>
</dbReference>
<dbReference type="EC" id="2.4.-.-" evidence="8"/>
<keyword evidence="9" id="KW-1185">Reference proteome</keyword>
<evidence type="ECO:0000313" key="9">
    <source>
        <dbReference type="Proteomes" id="UP001597371"/>
    </source>
</evidence>
<evidence type="ECO:0000256" key="1">
    <source>
        <dbReference type="ARBA" id="ARBA00004236"/>
    </source>
</evidence>
<evidence type="ECO:0000256" key="2">
    <source>
        <dbReference type="ARBA" id="ARBA00022475"/>
    </source>
</evidence>
<dbReference type="PANTHER" id="PTHR43646:SF2">
    <property type="entry name" value="GLYCOSYLTRANSFERASE 2-LIKE DOMAIN-CONTAINING PROTEIN"/>
    <property type="match status" value="1"/>
</dbReference>
<evidence type="ECO:0000256" key="3">
    <source>
        <dbReference type="ARBA" id="ARBA00022676"/>
    </source>
</evidence>
<keyword evidence="2" id="KW-1003">Cell membrane</keyword>
<dbReference type="PANTHER" id="PTHR43646">
    <property type="entry name" value="GLYCOSYLTRANSFERASE"/>
    <property type="match status" value="1"/>
</dbReference>
<evidence type="ECO:0000256" key="6">
    <source>
        <dbReference type="SAM" id="Phobius"/>
    </source>
</evidence>
<dbReference type="RefSeq" id="WP_209738307.1">
    <property type="nucleotide sequence ID" value="NZ_CP072611.1"/>
</dbReference>
<protein>
    <submittedName>
        <fullName evidence="8">Glycosyltransferase family 2 protein</fullName>
        <ecNumber evidence="8">2.4.-.-</ecNumber>
    </submittedName>
</protein>
<keyword evidence="4 8" id="KW-0808">Transferase</keyword>
<dbReference type="EMBL" id="JBHUIJ010000028">
    <property type="protein sequence ID" value="MFD2239251.1"/>
    <property type="molecule type" value="Genomic_DNA"/>
</dbReference>
<evidence type="ECO:0000259" key="7">
    <source>
        <dbReference type="Pfam" id="PF00535"/>
    </source>
</evidence>
<dbReference type="SUPFAM" id="SSF53448">
    <property type="entry name" value="Nucleotide-diphospho-sugar transferases"/>
    <property type="match status" value="1"/>
</dbReference>
<keyword evidence="5 6" id="KW-0472">Membrane</keyword>
<accession>A0ABW5CRS2</accession>
<dbReference type="GO" id="GO:0016757">
    <property type="term" value="F:glycosyltransferase activity"/>
    <property type="evidence" value="ECO:0007669"/>
    <property type="project" value="UniProtKB-KW"/>
</dbReference>
<proteinExistence type="predicted"/>
<name>A0ABW5CRS2_9HYPH</name>
<dbReference type="Pfam" id="PF00535">
    <property type="entry name" value="Glycos_transf_2"/>
    <property type="match status" value="1"/>
</dbReference>